<organism evidence="2 3">
    <name type="scientific">Saguinus oedipus</name>
    <name type="common">Cotton-top tamarin</name>
    <name type="synonym">Oedipomidas oedipus</name>
    <dbReference type="NCBI Taxonomy" id="9490"/>
    <lineage>
        <taxon>Eukaryota</taxon>
        <taxon>Metazoa</taxon>
        <taxon>Chordata</taxon>
        <taxon>Craniata</taxon>
        <taxon>Vertebrata</taxon>
        <taxon>Euteleostomi</taxon>
        <taxon>Mammalia</taxon>
        <taxon>Eutheria</taxon>
        <taxon>Euarchontoglires</taxon>
        <taxon>Primates</taxon>
        <taxon>Haplorrhini</taxon>
        <taxon>Platyrrhini</taxon>
        <taxon>Cebidae</taxon>
        <taxon>Callitrichinae</taxon>
        <taxon>Saguinus</taxon>
    </lineage>
</organism>
<sequence length="626" mass="65776">MWSLGVELPVLGCLCANSTCSRRCSRVGSAPRRPRRRDGLAPGLERSAPGRRRRLTAFTSCCNSVSERRARITKSLTFSNFTAAGPSPRRQGFFVTPGRATCPPNPRLRAGARAGSRFACPRTCGSRARPGRALHGAPGKRAVQALARRAVSCARAGHFPGPKAQDRRRRGDGDPRVRPAAAGRNSASPSADWPPHLGEDAPWTTPPPPLRGAFVSRTQTRRRSPSARGTADANNLDFRAPDWRASEVIDVQSAQWRLRGGGRGQGRCGPGAGRPVALGGVNLVNLQSDQCFWESRRRVANGNGDKAGVRCLRDAVWARRGRGGQWLRERGRRATYGNRAKAGRGGEEAGRPEAPRRRRDGRASGPTGWKGRAKAANGGGGAGGGAARWRWRCGKLRVRAAGGAGRGGAGRGGAGAVRGAPGAPTRPPWDGRSRRRCRARAPSRRGLTRRCLGRRRARGAGGAAMGSQGSPVKSYDYLLKFLLVGDSDVGKGEILESLQDGAAESPPGPRRALLRGLGLGLALPSAAERAQERNAFACVQTQELGGCGVPHSQPSDQRGASGRDGAMGPGSGEGVMGSGSRGMGPGKVSWVRDPGSREGSGEGVVGKVSWVRDPGSGGKMSRVSGV</sequence>
<evidence type="ECO:0000256" key="1">
    <source>
        <dbReference type="SAM" id="MobiDB-lite"/>
    </source>
</evidence>
<accession>A0ABQ9UK84</accession>
<feature type="region of interest" description="Disordered" evidence="1">
    <location>
        <begin position="154"/>
        <end position="234"/>
    </location>
</feature>
<evidence type="ECO:0000313" key="3">
    <source>
        <dbReference type="Proteomes" id="UP001266305"/>
    </source>
</evidence>
<feature type="compositionally biased region" description="Gly residues" evidence="1">
    <location>
        <begin position="377"/>
        <end position="386"/>
    </location>
</feature>
<dbReference type="Proteomes" id="UP001266305">
    <property type="component" value="Unassembled WGS sequence"/>
</dbReference>
<feature type="compositionally biased region" description="Low complexity" evidence="1">
    <location>
        <begin position="363"/>
        <end position="376"/>
    </location>
</feature>
<feature type="region of interest" description="Disordered" evidence="1">
    <location>
        <begin position="545"/>
        <end position="626"/>
    </location>
</feature>
<dbReference type="EMBL" id="JASSZA010000011">
    <property type="protein sequence ID" value="KAK2097180.1"/>
    <property type="molecule type" value="Genomic_DNA"/>
</dbReference>
<feature type="compositionally biased region" description="Gly residues" evidence="1">
    <location>
        <begin position="402"/>
        <end position="416"/>
    </location>
</feature>
<feature type="compositionally biased region" description="Basic and acidic residues" evidence="1">
    <location>
        <begin position="344"/>
        <end position="355"/>
    </location>
</feature>
<name>A0ABQ9UK84_SAGOE</name>
<protein>
    <submittedName>
        <fullName evidence="2">Uncharacterized protein</fullName>
    </submittedName>
</protein>
<feature type="compositionally biased region" description="Basic residues" evidence="1">
    <location>
        <begin position="433"/>
        <end position="447"/>
    </location>
</feature>
<reference evidence="2 3" key="1">
    <citation type="submission" date="2023-05" db="EMBL/GenBank/DDBJ databases">
        <title>B98-5 Cell Line De Novo Hybrid Assembly: An Optical Mapping Approach.</title>
        <authorList>
            <person name="Kananen K."/>
            <person name="Auerbach J.A."/>
            <person name="Kautto E."/>
            <person name="Blachly J.S."/>
        </authorList>
    </citation>
    <scope>NUCLEOTIDE SEQUENCE [LARGE SCALE GENOMIC DNA]</scope>
    <source>
        <strain evidence="2">B95-8</strain>
        <tissue evidence="2">Cell line</tissue>
    </source>
</reference>
<comment type="caution">
    <text evidence="2">The sequence shown here is derived from an EMBL/GenBank/DDBJ whole genome shotgun (WGS) entry which is preliminary data.</text>
</comment>
<gene>
    <name evidence="2" type="ORF">P7K49_022630</name>
</gene>
<proteinExistence type="predicted"/>
<feature type="region of interest" description="Disordered" evidence="1">
    <location>
        <begin position="328"/>
        <end position="386"/>
    </location>
</feature>
<keyword evidence="3" id="KW-1185">Reference proteome</keyword>
<evidence type="ECO:0000313" key="2">
    <source>
        <dbReference type="EMBL" id="KAK2097180.1"/>
    </source>
</evidence>
<feature type="compositionally biased region" description="Gly residues" evidence="1">
    <location>
        <begin position="565"/>
        <end position="585"/>
    </location>
</feature>
<feature type="region of interest" description="Disordered" evidence="1">
    <location>
        <begin position="401"/>
        <end position="447"/>
    </location>
</feature>
<feature type="region of interest" description="Disordered" evidence="1">
    <location>
        <begin position="26"/>
        <end position="49"/>
    </location>
</feature>